<gene>
    <name evidence="3" type="ORF">DFR85_04620</name>
</gene>
<dbReference type="Pfam" id="PF21100">
    <property type="entry name" value="WHD_MCM"/>
    <property type="match status" value="1"/>
</dbReference>
<dbReference type="Proteomes" id="UP000248044">
    <property type="component" value="Chromosome"/>
</dbReference>
<organism evidence="3 4">
    <name type="scientific">Acidianus brierleyi</name>
    <dbReference type="NCBI Taxonomy" id="41673"/>
    <lineage>
        <taxon>Archaea</taxon>
        <taxon>Thermoproteota</taxon>
        <taxon>Thermoprotei</taxon>
        <taxon>Sulfolobales</taxon>
        <taxon>Sulfolobaceae</taxon>
        <taxon>Acidianus</taxon>
    </lineage>
</organism>
<reference evidence="3 4" key="1">
    <citation type="submission" date="2018-05" db="EMBL/GenBank/DDBJ databases">
        <title>Complete Genome Sequences of Extremely Thermoacidophilic, Metal-Mobilizing Type-Strain Members of the Archaeal Family Sulfolobaceae: Acidianus brierleyi DSM-1651T, Acidianus sulfidivorans DSM-18786T, Metallosphaera hakonensis DSM-7519T, and Metallosphaera prunae DSM-10039T.</title>
        <authorList>
            <person name="Counts J.A."/>
            <person name="Kelly R.M."/>
        </authorList>
    </citation>
    <scope>NUCLEOTIDE SEQUENCE [LARGE SCALE GENOMIC DNA]</scope>
    <source>
        <strain evidence="3 4">DSM 1651</strain>
    </source>
</reference>
<evidence type="ECO:0000259" key="2">
    <source>
        <dbReference type="Pfam" id="PF21100"/>
    </source>
</evidence>
<dbReference type="Gene3D" id="3.40.50.300">
    <property type="entry name" value="P-loop containing nucleotide triphosphate hydrolases"/>
    <property type="match status" value="1"/>
</dbReference>
<name>A0A2U9IDI3_9CREN</name>
<evidence type="ECO:0000313" key="4">
    <source>
        <dbReference type="Proteomes" id="UP000248044"/>
    </source>
</evidence>
<dbReference type="Gene3D" id="1.10.10.10">
    <property type="entry name" value="Winged helix-like DNA-binding domain superfamily/Winged helix DNA-binding domain"/>
    <property type="match status" value="1"/>
</dbReference>
<evidence type="ECO:0000259" key="1">
    <source>
        <dbReference type="Pfam" id="PF01637"/>
    </source>
</evidence>
<dbReference type="GeneID" id="36831414"/>
<dbReference type="PANTHER" id="PTHR34301">
    <property type="entry name" value="DNA-BINDING PROTEIN-RELATED"/>
    <property type="match status" value="1"/>
</dbReference>
<dbReference type="InterPro" id="IPR011579">
    <property type="entry name" value="ATPase_dom"/>
</dbReference>
<dbReference type="InterPro" id="IPR027417">
    <property type="entry name" value="P-loop_NTPase"/>
</dbReference>
<sequence>MIFDERPKDNRRDLFDREKELEKIENNIIAKKPLLLLVGVRRIGKTSVLQTALNEINETSLIIDCRKLKENYGRRDLYSLFSQSLTSRLDKLKDILRKINGVSIFGNYVELKWSGKDYISIADLLDHLNERRIIIAIDEAQKLRGPLSKEVKDAIAHAYDYDKNITFILTGSEVGLLYDFLGVNDVESPLYGRYYNEIELERFDKEKSIEMLKKGFEELSFSIKDDIINSIVNEFDGIPGWLVFAGLQYFNKRDFNEIKETAISIALNEIEKLTGKSPASRRYKTVMKCIAKGNESWSKVKECLELEEKSTISSSILSNILGNLEKMSLIKDYKFLDPIYKEASIRIKP</sequence>
<dbReference type="InterPro" id="IPR048907">
    <property type="entry name" value="WHD_MCM_arc"/>
</dbReference>
<dbReference type="PANTHER" id="PTHR34301:SF8">
    <property type="entry name" value="ATPASE DOMAIN-CONTAINING PROTEIN"/>
    <property type="match status" value="1"/>
</dbReference>
<feature type="domain" description="MCM C-terminal" evidence="2">
    <location>
        <begin position="279"/>
        <end position="334"/>
    </location>
</feature>
<keyword evidence="4" id="KW-1185">Reference proteome</keyword>
<protein>
    <submittedName>
        <fullName evidence="3">ATPase</fullName>
    </submittedName>
</protein>
<dbReference type="InterPro" id="IPR036388">
    <property type="entry name" value="WH-like_DNA-bd_sf"/>
</dbReference>
<evidence type="ECO:0000313" key="3">
    <source>
        <dbReference type="EMBL" id="AWR94004.1"/>
    </source>
</evidence>
<proteinExistence type="predicted"/>
<accession>A0A2U9IDI3</accession>
<dbReference type="KEGG" id="abri:DFR85_04620"/>
<dbReference type="AlphaFoldDB" id="A0A2U9IDI3"/>
<dbReference type="Gene3D" id="1.10.8.60">
    <property type="match status" value="1"/>
</dbReference>
<dbReference type="Pfam" id="PF01637">
    <property type="entry name" value="ATPase_2"/>
    <property type="match status" value="1"/>
</dbReference>
<dbReference type="OrthoDB" id="132045at2157"/>
<dbReference type="InterPro" id="IPR036390">
    <property type="entry name" value="WH_DNA-bd_sf"/>
</dbReference>
<feature type="domain" description="ATPase" evidence="1">
    <location>
        <begin position="14"/>
        <end position="242"/>
    </location>
</feature>
<dbReference type="EMBL" id="CP029289">
    <property type="protein sequence ID" value="AWR94004.1"/>
    <property type="molecule type" value="Genomic_DNA"/>
</dbReference>
<dbReference type="SUPFAM" id="SSF52540">
    <property type="entry name" value="P-loop containing nucleoside triphosphate hydrolases"/>
    <property type="match status" value="1"/>
</dbReference>
<dbReference type="RefSeq" id="WP_110269888.1">
    <property type="nucleotide sequence ID" value="NZ_CP029289.2"/>
</dbReference>
<dbReference type="SUPFAM" id="SSF46785">
    <property type="entry name" value="Winged helix' DNA-binding domain"/>
    <property type="match status" value="1"/>
</dbReference>
<dbReference type="GO" id="GO:0005524">
    <property type="term" value="F:ATP binding"/>
    <property type="evidence" value="ECO:0007669"/>
    <property type="project" value="InterPro"/>
</dbReference>